<reference evidence="1" key="1">
    <citation type="submission" date="2022-08" db="EMBL/GenBank/DDBJ databases">
        <title>Genome Sequence of Lecanicillium fungicola.</title>
        <authorList>
            <person name="Buettner E."/>
        </authorList>
    </citation>
    <scope>NUCLEOTIDE SEQUENCE</scope>
    <source>
        <strain evidence="1">Babe33</strain>
    </source>
</reference>
<proteinExistence type="predicted"/>
<name>A0ACC1NIK1_9HYPO</name>
<accession>A0ACC1NIK1</accession>
<evidence type="ECO:0000313" key="2">
    <source>
        <dbReference type="Proteomes" id="UP001143910"/>
    </source>
</evidence>
<evidence type="ECO:0000313" key="1">
    <source>
        <dbReference type="EMBL" id="KAJ2978356.1"/>
    </source>
</evidence>
<dbReference type="Proteomes" id="UP001143910">
    <property type="component" value="Unassembled WGS sequence"/>
</dbReference>
<protein>
    <submittedName>
        <fullName evidence="1">Uncharacterized protein</fullName>
    </submittedName>
</protein>
<keyword evidence="2" id="KW-1185">Reference proteome</keyword>
<sequence>MVNFFKAAVAGALLAFAGAAQAAAIGNQLASGYQGSIEVQSTNPLTIHYSTSQPDDKNWVGIYSVNGGGPDNQTPVSPALKWAYTSGLSGTVTIPTDGLASGDYKAYFLARDGRAHRGLERELAEHLDAVAANVDVLTVGAERGGPF</sequence>
<gene>
    <name evidence="1" type="ORF">NQ176_g3863</name>
</gene>
<dbReference type="EMBL" id="JANJQO010000383">
    <property type="protein sequence ID" value="KAJ2978356.1"/>
    <property type="molecule type" value="Genomic_DNA"/>
</dbReference>
<organism evidence="1 2">
    <name type="scientific">Zarea fungicola</name>
    <dbReference type="NCBI Taxonomy" id="93591"/>
    <lineage>
        <taxon>Eukaryota</taxon>
        <taxon>Fungi</taxon>
        <taxon>Dikarya</taxon>
        <taxon>Ascomycota</taxon>
        <taxon>Pezizomycotina</taxon>
        <taxon>Sordariomycetes</taxon>
        <taxon>Hypocreomycetidae</taxon>
        <taxon>Hypocreales</taxon>
        <taxon>Cordycipitaceae</taxon>
        <taxon>Zarea</taxon>
    </lineage>
</organism>
<comment type="caution">
    <text evidence="1">The sequence shown here is derived from an EMBL/GenBank/DDBJ whole genome shotgun (WGS) entry which is preliminary data.</text>
</comment>